<dbReference type="Pfam" id="PF12739">
    <property type="entry name" value="TRAPPC-Trs85"/>
    <property type="match status" value="1"/>
</dbReference>
<gene>
    <name evidence="1" type="ORF">MPSI1_000590</name>
</gene>
<dbReference type="PANTHER" id="PTHR12975:SF6">
    <property type="entry name" value="TRAFFICKING PROTEIN PARTICLE COMPLEX SUBUNIT 8"/>
    <property type="match status" value="1"/>
</dbReference>
<dbReference type="EMBL" id="CP118375">
    <property type="protein sequence ID" value="WFD41952.1"/>
    <property type="molecule type" value="Genomic_DNA"/>
</dbReference>
<dbReference type="AlphaFoldDB" id="A0AAF0JCG8"/>
<dbReference type="PANTHER" id="PTHR12975">
    <property type="entry name" value="TRANSPORT PROTEIN TRAPP"/>
    <property type="match status" value="1"/>
</dbReference>
<keyword evidence="2" id="KW-1185">Reference proteome</keyword>
<dbReference type="Proteomes" id="UP001214628">
    <property type="component" value="Chromosome 1"/>
</dbReference>
<name>A0AAF0JCG8_9BASI</name>
<dbReference type="GO" id="GO:1990072">
    <property type="term" value="C:TRAPPIII protein complex"/>
    <property type="evidence" value="ECO:0007669"/>
    <property type="project" value="TreeGrafter"/>
</dbReference>
<evidence type="ECO:0000313" key="2">
    <source>
        <dbReference type="Proteomes" id="UP001214628"/>
    </source>
</evidence>
<organism evidence="1 2">
    <name type="scientific">Malassezia psittaci</name>
    <dbReference type="NCBI Taxonomy" id="1821823"/>
    <lineage>
        <taxon>Eukaryota</taxon>
        <taxon>Fungi</taxon>
        <taxon>Dikarya</taxon>
        <taxon>Basidiomycota</taxon>
        <taxon>Ustilaginomycotina</taxon>
        <taxon>Malasseziomycetes</taxon>
        <taxon>Malasseziales</taxon>
        <taxon>Malasseziaceae</taxon>
        <taxon>Malassezia</taxon>
    </lineage>
</organism>
<evidence type="ECO:0000313" key="1">
    <source>
        <dbReference type="EMBL" id="WFD41952.1"/>
    </source>
</evidence>
<protein>
    <submittedName>
        <fullName evidence="1">Uncharacterized protein</fullName>
    </submittedName>
</protein>
<reference evidence="1" key="1">
    <citation type="submission" date="2023-02" db="EMBL/GenBank/DDBJ databases">
        <title>Mating type loci evolution in Malassezia.</title>
        <authorList>
            <person name="Coelho M.A."/>
        </authorList>
    </citation>
    <scope>NUCLEOTIDE SEQUENCE</scope>
    <source>
        <strain evidence="1">CBS 14136</strain>
    </source>
</reference>
<proteinExistence type="predicted"/>
<accession>A0AAF0JCG8</accession>
<sequence>MLAVSGNHVDPMNAFAQLYETSCSRNVLERINCSNTDILRMYLVVHDEANPNSDRSRSEALLDEVRKTYGLQCALLAINSAQQTDATLLSILRSEWNKPDLREAPISEPDTCLLSSTDRANIELFLREFVVKSLVPFLEKNLQHLNEQTGTARRGLTGRLLGAGRKWFSNKPQPEQVSSSGYDRQRNSYPAQSLVTQTRRLADLAFHLRDYRLAAEMYEIVRRDYEQDQATVYYASATEMLCLTRSLSTNKDTHLFDLYTSACDNYLLAPTGRLYALRLTFLFSAIQTKLGCAGDVARAFLRAADFTDEILRATVLESAALAFLCMSQPCVRKSAATLLESAEQFDACGQKEFASRCYSLAGPYFERKAWPAIRDYVLLKLARHAQNSGQSEEALAYVVQLFYNSNRGESQDREVIKLLLEQYKYSDTTRCIELPSPIWKSERSQIINSRTPAWDNFLEKNDLADLRHTSAASISIQDTLTLSLYAENPLHVPISVSGLKLAFREEGGKALGDSMVSHDFATMLLGPREARIVEVSVRIMRCGLYRLAGLEFILEDGIAIEQSLLKPGPRLNMTKAHRTSPHYAVDETLLVQINEDLPRLEIEMIHATSEAFVGEALNLTMRIHNKGAAPARLVEILREPTNCILGSDTKEIGLQDHTLPAQYVPTAKLFYEAEIAQDQSIELEWTLSLLTPVDICVEWLFLYKCPQNRTLTSFAQHRVNVKPLLVGNIAYKPTQQLSYLALMTLENQSDENINIDGISLLSSQWRASTQAGSYKLDNHQSTNYAISIERAATPRDETIPMALAAIGPLLGQSWPAFEPAEITCYASRIHGQGAAMPLASYIASHGLLRAKWVEETYFFLPKSVRQRAFLFVESNEVDFLVAWSLSDGRKGRTLLYGAQIGLRSDHPAELAKLNSITDTPSTSRALYAATVLEKAQLAEQLSASPLANFGDCISVDVDVLINWVIGSAL</sequence>
<dbReference type="InterPro" id="IPR024420">
    <property type="entry name" value="TRAPP_III_complex_Trs85"/>
</dbReference>